<dbReference type="AlphaFoldDB" id="A0A6C0KX62"/>
<name>A0A6C0KX62_9ZZZZ</name>
<dbReference type="GO" id="GO:0009100">
    <property type="term" value="P:glycoprotein metabolic process"/>
    <property type="evidence" value="ECO:0007669"/>
    <property type="project" value="UniProtKB-ARBA"/>
</dbReference>
<evidence type="ECO:0000259" key="1">
    <source>
        <dbReference type="Pfam" id="PF04991"/>
    </source>
</evidence>
<reference evidence="2" key="1">
    <citation type="journal article" date="2020" name="Nature">
        <title>Giant virus diversity and host interactions through global metagenomics.</title>
        <authorList>
            <person name="Schulz F."/>
            <person name="Roux S."/>
            <person name="Paez-Espino D."/>
            <person name="Jungbluth S."/>
            <person name="Walsh D.A."/>
            <person name="Denef V.J."/>
            <person name="McMahon K.D."/>
            <person name="Konstantinidis K.T."/>
            <person name="Eloe-Fadrosh E.A."/>
            <person name="Kyrpides N.C."/>
            <person name="Woyke T."/>
        </authorList>
    </citation>
    <scope>NUCLEOTIDE SEQUENCE</scope>
    <source>
        <strain evidence="2">GVMAG-S-3300013286-35</strain>
    </source>
</reference>
<evidence type="ECO:0000313" key="2">
    <source>
        <dbReference type="EMBL" id="QHU21716.1"/>
    </source>
</evidence>
<protein>
    <recommendedName>
        <fullName evidence="1">LicD/FKTN/FKRP nucleotidyltransferase domain-containing protein</fullName>
    </recommendedName>
</protein>
<proteinExistence type="predicted"/>
<feature type="domain" description="LicD/FKTN/FKRP nucleotidyltransferase" evidence="1">
    <location>
        <begin position="39"/>
        <end position="74"/>
    </location>
</feature>
<dbReference type="InterPro" id="IPR007074">
    <property type="entry name" value="LicD/FKTN/FKRP_NTP_transf"/>
</dbReference>
<dbReference type="Pfam" id="PF04991">
    <property type="entry name" value="LicD"/>
    <property type="match status" value="1"/>
</dbReference>
<organism evidence="2">
    <name type="scientific">viral metagenome</name>
    <dbReference type="NCBI Taxonomy" id="1070528"/>
    <lineage>
        <taxon>unclassified sequences</taxon>
        <taxon>metagenomes</taxon>
        <taxon>organismal metagenomes</taxon>
    </lineage>
</organism>
<sequence length="205" mass="24541">MLLKWFIFYYLRLRVDYTIMNTEHFWEALEDGRSAFHSLGLPFFIIDGTALGFHRDGTFIPYDNDIDVGTMYTDIIKISSFDFCLAMSRHNFILKHDYGTTDHGKVLTFSHKERVPFDIYFFYREEDYYYAATYGDICDLKKYGKCRFKYSLASLNCEQIILRGKDYQIVPMTYIKEMYGPTWNIPLRQDYHERLVSGYFNMIDE</sequence>
<dbReference type="EMBL" id="MN740992">
    <property type="protein sequence ID" value="QHU21716.1"/>
    <property type="molecule type" value="Genomic_DNA"/>
</dbReference>
<accession>A0A6C0KX62</accession>